<proteinExistence type="predicted"/>
<comment type="caution">
    <text evidence="1">The sequence shown here is derived from an EMBL/GenBank/DDBJ whole genome shotgun (WGS) entry which is preliminary data.</text>
</comment>
<dbReference type="EMBL" id="JABCKI010005796">
    <property type="protein sequence ID" value="KAG5637892.1"/>
    <property type="molecule type" value="Genomic_DNA"/>
</dbReference>
<gene>
    <name evidence="1" type="ORF">H0H81_002777</name>
</gene>
<dbReference type="InterPro" id="IPR032675">
    <property type="entry name" value="LRR_dom_sf"/>
</dbReference>
<dbReference type="AlphaFoldDB" id="A0A9P7FSQ3"/>
<protein>
    <submittedName>
        <fullName evidence="1">Uncharacterized protein</fullName>
    </submittedName>
</protein>
<accession>A0A9P7FSQ3</accession>
<reference evidence="1" key="1">
    <citation type="submission" date="2021-02" db="EMBL/GenBank/DDBJ databases">
        <authorList>
            <person name="Nieuwenhuis M."/>
            <person name="Van De Peppel L.J.J."/>
        </authorList>
    </citation>
    <scope>NUCLEOTIDE SEQUENCE</scope>
    <source>
        <strain evidence="1">D49</strain>
    </source>
</reference>
<name>A0A9P7FSQ3_9AGAR</name>
<dbReference type="SUPFAM" id="SSF52047">
    <property type="entry name" value="RNI-like"/>
    <property type="match status" value="1"/>
</dbReference>
<dbReference type="Proteomes" id="UP000717328">
    <property type="component" value="Unassembled WGS sequence"/>
</dbReference>
<dbReference type="OrthoDB" id="2747524at2759"/>
<reference evidence="1" key="2">
    <citation type="submission" date="2021-10" db="EMBL/GenBank/DDBJ databases">
        <title>Phylogenomics reveals ancestral predisposition of the termite-cultivated fungus Termitomyces towards a domesticated lifestyle.</title>
        <authorList>
            <person name="Auxier B."/>
            <person name="Grum-Grzhimaylo A."/>
            <person name="Cardenas M.E."/>
            <person name="Lodge J.D."/>
            <person name="Laessoe T."/>
            <person name="Pedersen O."/>
            <person name="Smith M.E."/>
            <person name="Kuyper T.W."/>
            <person name="Franco-Molano E.A."/>
            <person name="Baroni T.J."/>
            <person name="Aanen D.K."/>
        </authorList>
    </citation>
    <scope>NUCLEOTIDE SEQUENCE</scope>
    <source>
        <strain evidence="1">D49</strain>
    </source>
</reference>
<dbReference type="Gene3D" id="3.80.10.10">
    <property type="entry name" value="Ribonuclease Inhibitor"/>
    <property type="match status" value="1"/>
</dbReference>
<evidence type="ECO:0000313" key="1">
    <source>
        <dbReference type="EMBL" id="KAG5637892.1"/>
    </source>
</evidence>
<keyword evidence="2" id="KW-1185">Reference proteome</keyword>
<evidence type="ECO:0000313" key="2">
    <source>
        <dbReference type="Proteomes" id="UP000717328"/>
    </source>
</evidence>
<organism evidence="1 2">
    <name type="scientific">Sphagnurus paluster</name>
    <dbReference type="NCBI Taxonomy" id="117069"/>
    <lineage>
        <taxon>Eukaryota</taxon>
        <taxon>Fungi</taxon>
        <taxon>Dikarya</taxon>
        <taxon>Basidiomycota</taxon>
        <taxon>Agaricomycotina</taxon>
        <taxon>Agaricomycetes</taxon>
        <taxon>Agaricomycetidae</taxon>
        <taxon>Agaricales</taxon>
        <taxon>Tricholomatineae</taxon>
        <taxon>Lyophyllaceae</taxon>
        <taxon>Sphagnurus</taxon>
    </lineage>
</organism>
<sequence>MFKALAPKLVYLEIAGDLIELKILAVTKWPRLRSLRLVDHVPHGDIIPLPEVVFNMPLLSTLAYEFNIGCDHRTPSVFYREIDQTPSAMRLCDILPELKRLSVSSIWYGARLEAQLPRSLEAVCVGAPCARLSFPHGRTAWRYHYTALSEPDALCWIEAAAKLPYLTELALHLVEAPSPDMLAAIARACPSLRTLELEQVRYDYNLHTSPYPIESFARPLMTLSHLRVLRITLELGSHNRPSFHNVKQEFISGIDERIQEAAQLLAERISAWNV</sequence>